<dbReference type="InterPro" id="IPR012340">
    <property type="entry name" value="NA-bd_OB-fold"/>
</dbReference>
<organism evidence="10 11">
    <name type="scientific">Wickerhamomyces pijperi</name>
    <name type="common">Yeast</name>
    <name type="synonym">Pichia pijperi</name>
    <dbReference type="NCBI Taxonomy" id="599730"/>
    <lineage>
        <taxon>Eukaryota</taxon>
        <taxon>Fungi</taxon>
        <taxon>Dikarya</taxon>
        <taxon>Ascomycota</taxon>
        <taxon>Saccharomycotina</taxon>
        <taxon>Saccharomycetes</taxon>
        <taxon>Phaffomycetales</taxon>
        <taxon>Wickerhamomycetaceae</taxon>
        <taxon>Wickerhamomyces</taxon>
    </lineage>
</organism>
<evidence type="ECO:0000256" key="1">
    <source>
        <dbReference type="ARBA" id="ARBA00013166"/>
    </source>
</evidence>
<reference evidence="10" key="2">
    <citation type="submission" date="2021-01" db="EMBL/GenBank/DDBJ databases">
        <authorList>
            <person name="Schikora-Tamarit M.A."/>
        </authorList>
    </citation>
    <scope>NUCLEOTIDE SEQUENCE</scope>
    <source>
        <strain evidence="10">CBS2887</strain>
    </source>
</reference>
<dbReference type="NCBIfam" id="TIGR00499">
    <property type="entry name" value="lysS_bact"/>
    <property type="match status" value="1"/>
</dbReference>
<dbReference type="InterPro" id="IPR044136">
    <property type="entry name" value="Lys-tRNA-ligase_II_N"/>
</dbReference>
<comment type="caution">
    <text evidence="10">The sequence shown here is derived from an EMBL/GenBank/DDBJ whole genome shotgun (WGS) entry which is preliminary data.</text>
</comment>
<dbReference type="EC" id="6.1.1.6" evidence="1 8"/>
<dbReference type="Gene3D" id="3.30.930.10">
    <property type="entry name" value="Bira Bifunctional Protein, Domain 2"/>
    <property type="match status" value="1"/>
</dbReference>
<dbReference type="InterPro" id="IPR006195">
    <property type="entry name" value="aa-tRNA-synth_II"/>
</dbReference>
<keyword evidence="11" id="KW-1185">Reference proteome</keyword>
<evidence type="ECO:0000256" key="5">
    <source>
        <dbReference type="ARBA" id="ARBA00023146"/>
    </source>
</evidence>
<dbReference type="InterPro" id="IPR045864">
    <property type="entry name" value="aa-tRNA-synth_II/BPL/LPL"/>
</dbReference>
<dbReference type="AlphaFoldDB" id="A0A9P8TIP2"/>
<accession>A0A9P8TIP2</accession>
<keyword evidence="4" id="KW-0067">ATP-binding</keyword>
<dbReference type="SUPFAM" id="SSF55681">
    <property type="entry name" value="Class II aaRS and biotin synthetases"/>
    <property type="match status" value="1"/>
</dbReference>
<dbReference type="PANTHER" id="PTHR42918:SF5">
    <property type="entry name" value="LYSINE--TRNA LIGASE, MITOCHONDRIAL"/>
    <property type="match status" value="1"/>
</dbReference>
<dbReference type="GO" id="GO:0000049">
    <property type="term" value="F:tRNA binding"/>
    <property type="evidence" value="ECO:0007669"/>
    <property type="project" value="TreeGrafter"/>
</dbReference>
<evidence type="ECO:0000256" key="7">
    <source>
        <dbReference type="ARBA" id="ARBA00048573"/>
    </source>
</evidence>
<evidence type="ECO:0000313" key="11">
    <source>
        <dbReference type="Proteomes" id="UP000774326"/>
    </source>
</evidence>
<dbReference type="InterPro" id="IPR018149">
    <property type="entry name" value="Lys-tRNA-synth_II_C"/>
</dbReference>
<dbReference type="GO" id="GO:0070154">
    <property type="term" value="P:mitochondrial lysyl-tRNA aminoacylation"/>
    <property type="evidence" value="ECO:0007669"/>
    <property type="project" value="TreeGrafter"/>
</dbReference>
<dbReference type="CDD" id="cd04322">
    <property type="entry name" value="LysRS_N"/>
    <property type="match status" value="1"/>
</dbReference>
<evidence type="ECO:0000256" key="4">
    <source>
        <dbReference type="ARBA" id="ARBA00022840"/>
    </source>
</evidence>
<evidence type="ECO:0000259" key="9">
    <source>
        <dbReference type="PROSITE" id="PS50862"/>
    </source>
</evidence>
<dbReference type="EMBL" id="JAEUBG010004785">
    <property type="protein sequence ID" value="KAH3680075.1"/>
    <property type="molecule type" value="Genomic_DNA"/>
</dbReference>
<protein>
    <recommendedName>
        <fullName evidence="1 8">Lysine--tRNA ligase</fullName>
        <ecNumber evidence="1 8">6.1.1.6</ecNumber>
    </recommendedName>
    <alternativeName>
        <fullName evidence="6 8">Lysyl-tRNA synthetase</fullName>
    </alternativeName>
</protein>
<evidence type="ECO:0000313" key="10">
    <source>
        <dbReference type="EMBL" id="KAH3680075.1"/>
    </source>
</evidence>
<keyword evidence="5" id="KW-0030">Aminoacyl-tRNA synthetase</keyword>
<keyword evidence="3" id="KW-0547">Nucleotide-binding</keyword>
<dbReference type="InterPro" id="IPR002313">
    <property type="entry name" value="Lys-tRNA-ligase_II"/>
</dbReference>
<dbReference type="SUPFAM" id="SSF50249">
    <property type="entry name" value="Nucleic acid-binding proteins"/>
    <property type="match status" value="1"/>
</dbReference>
<dbReference type="PRINTS" id="PR00982">
    <property type="entry name" value="TRNASYNTHLYS"/>
</dbReference>
<dbReference type="Pfam" id="PF01336">
    <property type="entry name" value="tRNA_anti-codon"/>
    <property type="match status" value="1"/>
</dbReference>
<gene>
    <name evidence="10" type="ORF">WICPIJ_008393</name>
</gene>
<evidence type="ECO:0000256" key="6">
    <source>
        <dbReference type="ARBA" id="ARBA00030563"/>
    </source>
</evidence>
<dbReference type="GO" id="GO:0005739">
    <property type="term" value="C:mitochondrion"/>
    <property type="evidence" value="ECO:0007669"/>
    <property type="project" value="TreeGrafter"/>
</dbReference>
<comment type="catalytic activity">
    <reaction evidence="7 8">
        <text>tRNA(Lys) + L-lysine + ATP = L-lysyl-tRNA(Lys) + AMP + diphosphate</text>
        <dbReference type="Rhea" id="RHEA:20792"/>
        <dbReference type="Rhea" id="RHEA-COMP:9696"/>
        <dbReference type="Rhea" id="RHEA-COMP:9697"/>
        <dbReference type="ChEBI" id="CHEBI:30616"/>
        <dbReference type="ChEBI" id="CHEBI:32551"/>
        <dbReference type="ChEBI" id="CHEBI:33019"/>
        <dbReference type="ChEBI" id="CHEBI:78442"/>
        <dbReference type="ChEBI" id="CHEBI:78529"/>
        <dbReference type="ChEBI" id="CHEBI:456215"/>
        <dbReference type="EC" id="6.1.1.6"/>
    </reaction>
</comment>
<sequence length="544" mass="62578">MRRVVHLAGRVSTRSIRVKPCRFYSSSLNFTNEETEFANRKAQIFERHESYYPTLQQLREVPPTRVPQFIEKFHDYQWDTDKLSLDEIYSLEGKISSIRKSGKGMMFIDIVQDFQKVQLVLSNKMMNLSRDQFTSTHDFFKKGDFVHAMGFPGTTKVGELSLKLTKSLQIAAPTLHPLPPKLTDPEKRHHNRVVDYLVNKRSQQIIILKSQVISSIRSFLNERQFLEVSTPIISNSTKGANATPFSTSSKHLKDNHTGELVDLQLRVAPELWLKKLIIGGFDKVYEIGSNFRNEGIDGTHNPEFTTCEFYQTFTDLHELMKMTEKLFQGILKDVSGNEVVKPQLDVLSNGFSQFQKLEFIPAIEQQTKFPLPEQLTVDSLTEYFHRIQLPLPKIKSVPHLLDTLSSTYLEPLCTSSPTFIYNQPSIMSPLAKSSMVKYPNGKTYDISRRFELFINGKEFVNAYEEENCPVDQLEKFKLQQMLKDQFKDDETIVPDYKFLQTMEWGMPPTGGWGLGIDRLCMLLAGESRIEEVLTFGTLPDVIKQ</sequence>
<dbReference type="OrthoDB" id="21243at2759"/>
<dbReference type="InterPro" id="IPR004364">
    <property type="entry name" value="Aa-tRNA-synt_II"/>
</dbReference>
<evidence type="ECO:0000256" key="8">
    <source>
        <dbReference type="RuleBase" id="RU003748"/>
    </source>
</evidence>
<dbReference type="PANTHER" id="PTHR42918">
    <property type="entry name" value="LYSYL-TRNA SYNTHETASE"/>
    <property type="match status" value="1"/>
</dbReference>
<dbReference type="PROSITE" id="PS50862">
    <property type="entry name" value="AA_TRNA_LIGASE_II"/>
    <property type="match status" value="1"/>
</dbReference>
<keyword evidence="2" id="KW-0436">Ligase</keyword>
<evidence type="ECO:0000256" key="3">
    <source>
        <dbReference type="ARBA" id="ARBA00022741"/>
    </source>
</evidence>
<dbReference type="GO" id="GO:0005524">
    <property type="term" value="F:ATP binding"/>
    <property type="evidence" value="ECO:0007669"/>
    <property type="project" value="UniProtKB-KW"/>
</dbReference>
<dbReference type="Pfam" id="PF00152">
    <property type="entry name" value="tRNA-synt_2"/>
    <property type="match status" value="1"/>
</dbReference>
<feature type="domain" description="Aminoacyl-transfer RNA synthetases class-II family profile" evidence="9">
    <location>
        <begin position="208"/>
        <end position="539"/>
    </location>
</feature>
<proteinExistence type="predicted"/>
<dbReference type="GO" id="GO:0004824">
    <property type="term" value="F:lysine-tRNA ligase activity"/>
    <property type="evidence" value="ECO:0007669"/>
    <property type="project" value="UniProtKB-EC"/>
</dbReference>
<dbReference type="Gene3D" id="2.40.50.140">
    <property type="entry name" value="Nucleic acid-binding proteins"/>
    <property type="match status" value="1"/>
</dbReference>
<dbReference type="InterPro" id="IPR004365">
    <property type="entry name" value="NA-bd_OB_tRNA"/>
</dbReference>
<reference evidence="10" key="1">
    <citation type="journal article" date="2021" name="Open Biol.">
        <title>Shared evolutionary footprints suggest mitochondrial oxidative damage underlies multiple complex I losses in fungi.</title>
        <authorList>
            <person name="Schikora-Tamarit M.A."/>
            <person name="Marcet-Houben M."/>
            <person name="Nosek J."/>
            <person name="Gabaldon T."/>
        </authorList>
    </citation>
    <scope>NUCLEOTIDE SEQUENCE</scope>
    <source>
        <strain evidence="10">CBS2887</strain>
    </source>
</reference>
<name>A0A9P8TIP2_WICPI</name>
<dbReference type="Proteomes" id="UP000774326">
    <property type="component" value="Unassembled WGS sequence"/>
</dbReference>
<evidence type="ECO:0000256" key="2">
    <source>
        <dbReference type="ARBA" id="ARBA00022598"/>
    </source>
</evidence>